<evidence type="ECO:0000313" key="3">
    <source>
        <dbReference type="Proteomes" id="UP000199013"/>
    </source>
</evidence>
<name>A0A1C3P2Q4_9ACTN</name>
<evidence type="ECO:0000313" key="2">
    <source>
        <dbReference type="EMBL" id="SBW24066.1"/>
    </source>
</evidence>
<dbReference type="EMBL" id="FLUV01001686">
    <property type="protein sequence ID" value="SBW24066.1"/>
    <property type="molecule type" value="Genomic_DNA"/>
</dbReference>
<sequence>MTGSDPSPPSQQPRPRATGARAEAPLDRAEVPGAGARAELVPDRSARSTTGTMSTHLVNIAHSTDGDQQFVINDADGGLHTQPPDGVLKSVHP</sequence>
<organism evidence="2 3">
    <name type="scientific">Candidatus Protofrankia californiensis</name>
    <dbReference type="NCBI Taxonomy" id="1839754"/>
    <lineage>
        <taxon>Bacteria</taxon>
        <taxon>Bacillati</taxon>
        <taxon>Actinomycetota</taxon>
        <taxon>Actinomycetes</taxon>
        <taxon>Frankiales</taxon>
        <taxon>Frankiaceae</taxon>
        <taxon>Protofrankia</taxon>
    </lineage>
</organism>
<proteinExistence type="predicted"/>
<dbReference type="AlphaFoldDB" id="A0A1C3P2Q4"/>
<accession>A0A1C3P2Q4</accession>
<protein>
    <submittedName>
        <fullName evidence="2">Uncharacterized protein</fullName>
    </submittedName>
</protein>
<feature type="region of interest" description="Disordered" evidence="1">
    <location>
        <begin position="1"/>
        <end position="93"/>
    </location>
</feature>
<dbReference type="Proteomes" id="UP000199013">
    <property type="component" value="Unassembled WGS sequence"/>
</dbReference>
<reference evidence="3" key="1">
    <citation type="submission" date="2016-02" db="EMBL/GenBank/DDBJ databases">
        <authorList>
            <person name="Wibberg D."/>
        </authorList>
    </citation>
    <scope>NUCLEOTIDE SEQUENCE [LARGE SCALE GENOMIC DNA]</scope>
</reference>
<feature type="compositionally biased region" description="Pro residues" evidence="1">
    <location>
        <begin position="1"/>
        <end position="12"/>
    </location>
</feature>
<keyword evidence="3" id="KW-1185">Reference proteome</keyword>
<evidence type="ECO:0000256" key="1">
    <source>
        <dbReference type="SAM" id="MobiDB-lite"/>
    </source>
</evidence>
<feature type="compositionally biased region" description="Polar residues" evidence="1">
    <location>
        <begin position="47"/>
        <end position="57"/>
    </location>
</feature>
<gene>
    <name evidence="2" type="ORF">FDG2_4001</name>
</gene>